<name>A0A2Z6R141_9GLOM</name>
<dbReference type="Proteomes" id="UP000247702">
    <property type="component" value="Unassembled WGS sequence"/>
</dbReference>
<protein>
    <submittedName>
        <fullName evidence="1">Uncharacterized protein</fullName>
    </submittedName>
</protein>
<proteinExistence type="predicted"/>
<evidence type="ECO:0000313" key="1">
    <source>
        <dbReference type="EMBL" id="GBB96103.1"/>
    </source>
</evidence>
<organism evidence="1 2">
    <name type="scientific">Rhizophagus clarus</name>
    <dbReference type="NCBI Taxonomy" id="94130"/>
    <lineage>
        <taxon>Eukaryota</taxon>
        <taxon>Fungi</taxon>
        <taxon>Fungi incertae sedis</taxon>
        <taxon>Mucoromycota</taxon>
        <taxon>Glomeromycotina</taxon>
        <taxon>Glomeromycetes</taxon>
        <taxon>Glomerales</taxon>
        <taxon>Glomeraceae</taxon>
        <taxon>Rhizophagus</taxon>
    </lineage>
</organism>
<keyword evidence="2" id="KW-1185">Reference proteome</keyword>
<evidence type="ECO:0000313" key="2">
    <source>
        <dbReference type="Proteomes" id="UP000247702"/>
    </source>
</evidence>
<sequence>MIRNYANCTGYKEAIDSDTPSNPILYTNCQNFTKIDMVEIKPKAQNIHDIVFEEELGIVIDELINLYGKKYFELYQKAAELEIFLPN</sequence>
<dbReference type="EMBL" id="BEXD01001872">
    <property type="protein sequence ID" value="GBB96103.1"/>
    <property type="molecule type" value="Genomic_DNA"/>
</dbReference>
<reference evidence="1 2" key="1">
    <citation type="submission" date="2017-11" db="EMBL/GenBank/DDBJ databases">
        <title>The genome of Rhizophagus clarus HR1 reveals common genetic basis of auxotrophy among arbuscular mycorrhizal fungi.</title>
        <authorList>
            <person name="Kobayashi Y."/>
        </authorList>
    </citation>
    <scope>NUCLEOTIDE SEQUENCE [LARGE SCALE GENOMIC DNA]</scope>
    <source>
        <strain evidence="1 2">HR1</strain>
    </source>
</reference>
<comment type="caution">
    <text evidence="1">The sequence shown here is derived from an EMBL/GenBank/DDBJ whole genome shotgun (WGS) entry which is preliminary data.</text>
</comment>
<gene>
    <name evidence="1" type="ORF">RclHR1_26830002</name>
</gene>
<accession>A0A2Z6R141</accession>
<dbReference type="AlphaFoldDB" id="A0A2Z6R141"/>